<proteinExistence type="predicted"/>
<feature type="region of interest" description="Disordered" evidence="1">
    <location>
        <begin position="155"/>
        <end position="185"/>
    </location>
</feature>
<organism evidence="2">
    <name type="scientific">Brassica oleracea</name>
    <name type="common">Wild cabbage</name>
    <dbReference type="NCBI Taxonomy" id="3712"/>
    <lineage>
        <taxon>Eukaryota</taxon>
        <taxon>Viridiplantae</taxon>
        <taxon>Streptophyta</taxon>
        <taxon>Embryophyta</taxon>
        <taxon>Tracheophyta</taxon>
        <taxon>Spermatophyta</taxon>
        <taxon>Magnoliopsida</taxon>
        <taxon>eudicotyledons</taxon>
        <taxon>Gunneridae</taxon>
        <taxon>Pentapetalae</taxon>
        <taxon>rosids</taxon>
        <taxon>malvids</taxon>
        <taxon>Brassicales</taxon>
        <taxon>Brassicaceae</taxon>
        <taxon>Brassiceae</taxon>
        <taxon>Brassica</taxon>
    </lineage>
</organism>
<feature type="region of interest" description="Disordered" evidence="1">
    <location>
        <begin position="226"/>
        <end position="283"/>
    </location>
</feature>
<name>A0A3P6CLT2_BRAOL</name>
<feature type="region of interest" description="Disordered" evidence="1">
    <location>
        <begin position="299"/>
        <end position="329"/>
    </location>
</feature>
<feature type="compositionally biased region" description="Low complexity" evidence="1">
    <location>
        <begin position="161"/>
        <end position="172"/>
    </location>
</feature>
<evidence type="ECO:0008006" key="3">
    <source>
        <dbReference type="Google" id="ProtNLM"/>
    </source>
</evidence>
<evidence type="ECO:0000256" key="1">
    <source>
        <dbReference type="SAM" id="MobiDB-lite"/>
    </source>
</evidence>
<accession>A0A3P6CLT2</accession>
<dbReference type="AlphaFoldDB" id="A0A3P6CLT2"/>
<evidence type="ECO:0000313" key="2">
    <source>
        <dbReference type="EMBL" id="VDD16546.1"/>
    </source>
</evidence>
<feature type="compositionally biased region" description="Acidic residues" evidence="1">
    <location>
        <begin position="308"/>
        <end position="325"/>
    </location>
</feature>
<sequence>MNESQLHGRAAAVADESGNPNPQISATVEIVPEEVGPEATSTQTMLVVPSTVIAPPTGENLNTQSPQEGVKTQAALWKDKVSPNSGKLEPEGTPFILDSGEACVKIPNAVIEKNRKAWDSFIIGKFYEEAPARGAIHAIVDGQTMFVAKWSPGVKPEKPALSTSQRSTLSSTPVSPYRRPSAPPRCEHCRSVKHSSEACTRQNVPQRAGKAPIASQYPIVGASKTQNVHNAPAKFPAPDLRGKQKSKKQWVRPESIKRPLIIEEAPSKQSGPSKELAAPTHDLEEGEIFVDFRNLELSSASPKSSTSLDEDDPGSEGFSNEEDDPHDLADQYIKVISRRSQKKARAIARARGPLIL</sequence>
<protein>
    <recommendedName>
        <fullName evidence="3">DUF4283 domain-containing protein</fullName>
    </recommendedName>
</protein>
<reference evidence="2" key="1">
    <citation type="submission" date="2018-11" db="EMBL/GenBank/DDBJ databases">
        <authorList>
            <consortium name="Genoscope - CEA"/>
            <person name="William W."/>
        </authorList>
    </citation>
    <scope>NUCLEOTIDE SEQUENCE</scope>
</reference>
<dbReference type="EMBL" id="LR031873">
    <property type="protein sequence ID" value="VDD16546.1"/>
    <property type="molecule type" value="Genomic_DNA"/>
</dbReference>
<gene>
    <name evidence="2" type="ORF">BOLC4T28763H</name>
</gene>
<feature type="region of interest" description="Disordered" evidence="1">
    <location>
        <begin position="1"/>
        <end position="26"/>
    </location>
</feature>